<feature type="compositionally biased region" description="Low complexity" evidence="4">
    <location>
        <begin position="15"/>
        <end position="24"/>
    </location>
</feature>
<dbReference type="Pfam" id="PF02892">
    <property type="entry name" value="zf-BED"/>
    <property type="match status" value="1"/>
</dbReference>
<dbReference type="PANTHER" id="PTHR46951:SF2">
    <property type="entry name" value="BED-TYPE DOMAIN-CONTAINING PROTEIN"/>
    <property type="match status" value="1"/>
</dbReference>
<reference evidence="7 8" key="1">
    <citation type="submission" date="2020-02" db="EMBL/GenBank/DDBJ databases">
        <authorList>
            <person name="Ma Q."/>
            <person name="Huang Y."/>
            <person name="Song X."/>
            <person name="Pei D."/>
        </authorList>
    </citation>
    <scope>NUCLEOTIDE SEQUENCE [LARGE SCALE GENOMIC DNA]</scope>
    <source>
        <strain evidence="7">Sxm20200214</strain>
        <tissue evidence="7">Leaf</tissue>
    </source>
</reference>
<sequence>MSEIGGSSQGGATQGGACQQGASQMDPGRKNGLCVANNNNKWKCIFCMKETNGGISRLKHHLVGGNTSVTVCPKCPDHVRVELQNYAIKKAEERAAQSLLHEPVLNDIKAALEAEPNPNKRKKRGPLDRYVTSTPPNIMKGRKDQKRVFGACDKELRDKVCAGIARWFYDAGIPFNAVTYDSFKEMKELIGQYGMGFKPPSLHELRVPLLQKEVANTNTMLLQHKKEWAVKGCSIMSDGWCDSVV</sequence>
<evidence type="ECO:0008006" key="9">
    <source>
        <dbReference type="Google" id="ProtNLM"/>
    </source>
</evidence>
<dbReference type="GO" id="GO:0008270">
    <property type="term" value="F:zinc ion binding"/>
    <property type="evidence" value="ECO:0007669"/>
    <property type="project" value="UniProtKB-KW"/>
</dbReference>
<dbReference type="AlphaFoldDB" id="A0A8X7S8Y3"/>
<dbReference type="EMBL" id="JAAMPC010000008">
    <property type="protein sequence ID" value="KAG2299724.1"/>
    <property type="molecule type" value="Genomic_DNA"/>
</dbReference>
<evidence type="ECO:0000259" key="5">
    <source>
        <dbReference type="Pfam" id="PF02892"/>
    </source>
</evidence>
<name>A0A8X7S8Y3_BRACI</name>
<evidence type="ECO:0000259" key="6">
    <source>
        <dbReference type="Pfam" id="PF04937"/>
    </source>
</evidence>
<feature type="region of interest" description="Disordered" evidence="4">
    <location>
        <begin position="113"/>
        <end position="137"/>
    </location>
</feature>
<feature type="domain" description="BED-type" evidence="5">
    <location>
        <begin position="39"/>
        <end position="63"/>
    </location>
</feature>
<dbReference type="Proteomes" id="UP000886595">
    <property type="component" value="Unassembled WGS sequence"/>
</dbReference>
<comment type="caution">
    <text evidence="7">The sequence shown here is derived from an EMBL/GenBank/DDBJ whole genome shotgun (WGS) entry which is preliminary data.</text>
</comment>
<dbReference type="InterPro" id="IPR007021">
    <property type="entry name" value="DUF659"/>
</dbReference>
<proteinExistence type="predicted"/>
<organism evidence="7 8">
    <name type="scientific">Brassica carinata</name>
    <name type="common">Ethiopian mustard</name>
    <name type="synonym">Abyssinian cabbage</name>
    <dbReference type="NCBI Taxonomy" id="52824"/>
    <lineage>
        <taxon>Eukaryota</taxon>
        <taxon>Viridiplantae</taxon>
        <taxon>Streptophyta</taxon>
        <taxon>Embryophyta</taxon>
        <taxon>Tracheophyta</taxon>
        <taxon>Spermatophyta</taxon>
        <taxon>Magnoliopsida</taxon>
        <taxon>eudicotyledons</taxon>
        <taxon>Gunneridae</taxon>
        <taxon>Pentapetalae</taxon>
        <taxon>rosids</taxon>
        <taxon>malvids</taxon>
        <taxon>Brassicales</taxon>
        <taxon>Brassicaceae</taxon>
        <taxon>Brassiceae</taxon>
        <taxon>Brassica</taxon>
    </lineage>
</organism>
<dbReference type="GO" id="GO:0003677">
    <property type="term" value="F:DNA binding"/>
    <property type="evidence" value="ECO:0007669"/>
    <property type="project" value="InterPro"/>
</dbReference>
<accession>A0A8X7S8Y3</accession>
<feature type="region of interest" description="Disordered" evidence="4">
    <location>
        <begin position="1"/>
        <end position="24"/>
    </location>
</feature>
<protein>
    <recommendedName>
        <fullName evidence="9">BED-type domain-containing protein</fullName>
    </recommendedName>
</protein>
<keyword evidence="3" id="KW-0862">Zinc</keyword>
<evidence type="ECO:0000256" key="1">
    <source>
        <dbReference type="ARBA" id="ARBA00022723"/>
    </source>
</evidence>
<evidence type="ECO:0000313" key="7">
    <source>
        <dbReference type="EMBL" id="KAG2299724.1"/>
    </source>
</evidence>
<evidence type="ECO:0000256" key="2">
    <source>
        <dbReference type="ARBA" id="ARBA00022771"/>
    </source>
</evidence>
<dbReference type="Pfam" id="PF04937">
    <property type="entry name" value="DUF659"/>
    <property type="match status" value="1"/>
</dbReference>
<evidence type="ECO:0000313" key="8">
    <source>
        <dbReference type="Proteomes" id="UP000886595"/>
    </source>
</evidence>
<dbReference type="InterPro" id="IPR003656">
    <property type="entry name" value="Znf_BED"/>
</dbReference>
<dbReference type="OrthoDB" id="2442898at2759"/>
<keyword evidence="1" id="KW-0479">Metal-binding</keyword>
<evidence type="ECO:0000256" key="4">
    <source>
        <dbReference type="SAM" id="MobiDB-lite"/>
    </source>
</evidence>
<dbReference type="PANTHER" id="PTHR46951">
    <property type="entry name" value="BED-TYPE DOMAIN-CONTAINING PROTEIN"/>
    <property type="match status" value="1"/>
</dbReference>
<evidence type="ECO:0000256" key="3">
    <source>
        <dbReference type="ARBA" id="ARBA00022833"/>
    </source>
</evidence>
<keyword evidence="8" id="KW-1185">Reference proteome</keyword>
<keyword evidence="2" id="KW-0863">Zinc-finger</keyword>
<feature type="domain" description="DUF659" evidence="6">
    <location>
        <begin position="200"/>
        <end position="243"/>
    </location>
</feature>
<gene>
    <name evidence="7" type="ORF">Bca52824_036196</name>
</gene>